<dbReference type="AlphaFoldDB" id="F6CW86"/>
<protein>
    <submittedName>
        <fullName evidence="1">Uncharacterized protein</fullName>
    </submittedName>
</protein>
<accession>F6CW86</accession>
<dbReference type="STRING" id="491952.Mar181_2414"/>
<evidence type="ECO:0000313" key="1">
    <source>
        <dbReference type="EMBL" id="AEF55447.1"/>
    </source>
</evidence>
<dbReference type="KEGG" id="mpc:Mar181_2414"/>
<proteinExistence type="predicted"/>
<keyword evidence="2" id="KW-1185">Reference proteome</keyword>
<organism evidence="1 2">
    <name type="scientific">Marinomonas posidonica (strain CECT 7376 / NCIMB 14433 / IVIA-Po-181)</name>
    <dbReference type="NCBI Taxonomy" id="491952"/>
    <lineage>
        <taxon>Bacteria</taxon>
        <taxon>Pseudomonadati</taxon>
        <taxon>Pseudomonadota</taxon>
        <taxon>Gammaproteobacteria</taxon>
        <taxon>Oceanospirillales</taxon>
        <taxon>Oceanospirillaceae</taxon>
        <taxon>Marinomonas</taxon>
    </lineage>
</organism>
<dbReference type="HOGENOM" id="CLU_3218397_0_0_6"/>
<gene>
    <name evidence="1" type="ordered locus">Mar181_2414</name>
</gene>
<dbReference type="EMBL" id="CP002771">
    <property type="protein sequence ID" value="AEF55447.1"/>
    <property type="molecule type" value="Genomic_DNA"/>
</dbReference>
<reference evidence="1 2" key="1">
    <citation type="journal article" date="2012" name="Stand. Genomic Sci.">
        <title>Complete genome sequence of Marinomonas posidonica type strain (IVIA-Po-181(T)).</title>
        <authorList>
            <person name="Lucas-Elio P."/>
            <person name="Goodwin L."/>
            <person name="Woyke T."/>
            <person name="Pitluck S."/>
            <person name="Nolan M."/>
            <person name="Kyrpides N.C."/>
            <person name="Detter J.C."/>
            <person name="Copeland A."/>
            <person name="Lu M."/>
            <person name="Bruce D."/>
            <person name="Detter C."/>
            <person name="Tapia R."/>
            <person name="Han S."/>
            <person name="Land M.L."/>
            <person name="Ivanova N."/>
            <person name="Mikhailova N."/>
            <person name="Johnston A.W."/>
            <person name="Sanchez-Amat A."/>
        </authorList>
    </citation>
    <scope>NUCLEOTIDE SEQUENCE [LARGE SCALE GENOMIC DNA]</scope>
    <source>
        <strain evidence="2">CECT 7376 / NCIMB 14433 / IVIA-Po-181</strain>
    </source>
</reference>
<name>F6CW86_MARPP</name>
<sequence length="44" mass="5356">MYDNTGIRDFFCFFPKKINLNPLKMPYKTKIYELVITLLGRYYS</sequence>
<evidence type="ECO:0000313" key="2">
    <source>
        <dbReference type="Proteomes" id="UP000009230"/>
    </source>
</evidence>
<dbReference type="Proteomes" id="UP000009230">
    <property type="component" value="Chromosome"/>
</dbReference>